<proteinExistence type="predicted"/>
<name>A7AQN5_BABBO</name>
<gene>
    <name evidence="1" type="ORF">BBOV_IV004930</name>
</gene>
<dbReference type="AlphaFoldDB" id="A7AQN5"/>
<dbReference type="eggNOG" id="ENOG502S5RP">
    <property type="taxonomic scope" value="Eukaryota"/>
</dbReference>
<keyword evidence="2" id="KW-1185">Reference proteome</keyword>
<reference evidence="2" key="2">
    <citation type="journal article" date="2020" name="Data Brief">
        <title>Transcriptome dataset of Babesia bovis life stages within vertebrate and invertebrate hosts.</title>
        <authorList>
            <person name="Ueti M.W."/>
            <person name="Johnson W.C."/>
            <person name="Kappmeyer L.S."/>
            <person name="Herndon D.R."/>
            <person name="Mousel M.R."/>
            <person name="Reif K.E."/>
            <person name="Taus N.S."/>
            <person name="Ifeonu O.O."/>
            <person name="Silva J.C."/>
            <person name="Suarez C.E."/>
            <person name="Brayton K.A."/>
        </authorList>
    </citation>
    <scope>NUCLEOTIDE SEQUENCE [LARGE SCALE GENOMIC DNA]</scope>
</reference>
<reference evidence="2" key="3">
    <citation type="journal article" date="2021" name="Int. J. Parasitol.">
        <title>Comparative analysis of gene expression between Babesia bovis blood stages and kinetes allowed by improved genome annotation.</title>
        <authorList>
            <person name="Ueti M.W."/>
            <person name="Johnson W.C."/>
            <person name="Kappmeyer L.S."/>
            <person name="Herndon D.R."/>
            <person name="Mousel M.R."/>
            <person name="Reif K.E."/>
            <person name="Taus N.S."/>
            <person name="Ifeonu O.O."/>
            <person name="Silva J.C."/>
            <person name="Suarez C.E."/>
            <person name="Brayton K.A."/>
        </authorList>
    </citation>
    <scope>NUCLEOTIDE SEQUENCE [LARGE SCALE GENOMIC DNA]</scope>
</reference>
<dbReference type="Proteomes" id="UP000002173">
    <property type="component" value="Unassembled WGS sequence"/>
</dbReference>
<sequence>MDTTYSCSSPKNVEIALRGDLVPGAGDLFFGRKLDIQGFKGYMDDVKLYNYAMGSGLIASLSHPNLTGIVAPFRIQLASTHCSIQEASSRGLCATGWGVNHYLRPKQCHVSWHSEQDAIPAPLLQVRFAQNNELVPVKTRFVVTLQGNPIVT</sequence>
<dbReference type="SUPFAM" id="SSF49899">
    <property type="entry name" value="Concanavalin A-like lectins/glucanases"/>
    <property type="match status" value="1"/>
</dbReference>
<dbReference type="InParanoid" id="A7AQN5"/>
<reference evidence="1 2" key="1">
    <citation type="journal article" date="2007" name="PLoS Pathog.">
        <title>Genome sequence of Babesia bovis and comparative analysis of apicomplexan hemoprotozoa.</title>
        <authorList>
            <person name="Brayton K.A."/>
            <person name="Lau A.O.T."/>
            <person name="Herndon D.R."/>
            <person name="Hannick L."/>
            <person name="Kappmeyer L.S."/>
            <person name="Berens S.J."/>
            <person name="Bidwell S.L."/>
            <person name="Brown W.C."/>
            <person name="Crabtree J."/>
            <person name="Fadrosh D."/>
            <person name="Feldblum T."/>
            <person name="Forberger H.A."/>
            <person name="Haas B.J."/>
            <person name="Howell J.M."/>
            <person name="Khouri H."/>
            <person name="Koo H."/>
            <person name="Mann D.J."/>
            <person name="Norimine J."/>
            <person name="Paulsen I.T."/>
            <person name="Radune D."/>
            <person name="Ren Q."/>
            <person name="Smith R.K. Jr."/>
            <person name="Suarez C.E."/>
            <person name="White O."/>
            <person name="Wortman J.R."/>
            <person name="Knowles D.P. Jr."/>
            <person name="McElwain T.F."/>
            <person name="Nene V.M."/>
        </authorList>
    </citation>
    <scope>NUCLEOTIDE SEQUENCE [LARGE SCALE GENOMIC DNA]</scope>
    <source>
        <strain evidence="1">T2Bo</strain>
    </source>
</reference>
<evidence type="ECO:0000313" key="2">
    <source>
        <dbReference type="Proteomes" id="UP000002173"/>
    </source>
</evidence>
<protein>
    <submittedName>
        <fullName evidence="1">Uncharacterized protein</fullName>
    </submittedName>
</protein>
<dbReference type="EMBL" id="AAXT01000002">
    <property type="protein sequence ID" value="EDO06854.1"/>
    <property type="molecule type" value="Genomic_DNA"/>
</dbReference>
<evidence type="ECO:0000313" key="1">
    <source>
        <dbReference type="EMBL" id="EDO06854.1"/>
    </source>
</evidence>
<dbReference type="VEuPathDB" id="PiroplasmaDB:BBOV_IV004930"/>
<dbReference type="InterPro" id="IPR013320">
    <property type="entry name" value="ConA-like_dom_sf"/>
</dbReference>
<comment type="caution">
    <text evidence="1">The sequence shown here is derived from an EMBL/GenBank/DDBJ whole genome shotgun (WGS) entry which is preliminary data.</text>
</comment>
<accession>A7AQN5</accession>
<organism evidence="1 2">
    <name type="scientific">Babesia bovis</name>
    <dbReference type="NCBI Taxonomy" id="5865"/>
    <lineage>
        <taxon>Eukaryota</taxon>
        <taxon>Sar</taxon>
        <taxon>Alveolata</taxon>
        <taxon>Apicomplexa</taxon>
        <taxon>Aconoidasida</taxon>
        <taxon>Piroplasmida</taxon>
        <taxon>Babesiidae</taxon>
        <taxon>Babesia</taxon>
    </lineage>
</organism>